<feature type="binding site" evidence="2">
    <location>
        <position position="47"/>
    </location>
    <ligand>
        <name>a divalent metal cation</name>
        <dbReference type="ChEBI" id="CHEBI:60240"/>
    </ligand>
</feature>
<keyword evidence="6" id="KW-1185">Reference proteome</keyword>
<gene>
    <name evidence="5" type="ORF">BDD16_001479</name>
</gene>
<accession>A0A7Y9QW04</accession>
<keyword evidence="2" id="KW-0862">Zinc</keyword>
<feature type="domain" description="SMP-30/Gluconolactonase/LRE-like region" evidence="4">
    <location>
        <begin position="47"/>
        <end position="284"/>
    </location>
</feature>
<organism evidence="5 6">
    <name type="scientific">Sphaerotilus montanus</name>
    <dbReference type="NCBI Taxonomy" id="522889"/>
    <lineage>
        <taxon>Bacteria</taxon>
        <taxon>Pseudomonadati</taxon>
        <taxon>Pseudomonadota</taxon>
        <taxon>Betaproteobacteria</taxon>
        <taxon>Burkholderiales</taxon>
        <taxon>Sphaerotilaceae</taxon>
        <taxon>Sphaerotilus</taxon>
    </lineage>
</organism>
<dbReference type="PANTHER" id="PTHR47572:SF5">
    <property type="entry name" value="BLR2277 PROTEIN"/>
    <property type="match status" value="1"/>
</dbReference>
<dbReference type="EC" id="3.1.1.17" evidence="5"/>
<feature type="active site" description="Proton donor/acceptor" evidence="1">
    <location>
        <position position="227"/>
    </location>
</feature>
<dbReference type="GO" id="GO:0046872">
    <property type="term" value="F:metal ion binding"/>
    <property type="evidence" value="ECO:0007669"/>
    <property type="project" value="UniProtKB-KW"/>
</dbReference>
<evidence type="ECO:0000313" key="5">
    <source>
        <dbReference type="EMBL" id="NYG32493.1"/>
    </source>
</evidence>
<dbReference type="EMBL" id="JACCFH010000001">
    <property type="protein sequence ID" value="NYG32493.1"/>
    <property type="molecule type" value="Genomic_DNA"/>
</dbReference>
<dbReference type="PANTHER" id="PTHR47572">
    <property type="entry name" value="LIPOPROTEIN-RELATED"/>
    <property type="match status" value="1"/>
</dbReference>
<dbReference type="GO" id="GO:0004341">
    <property type="term" value="F:gluconolactonase activity"/>
    <property type="evidence" value="ECO:0007669"/>
    <property type="project" value="UniProtKB-EC"/>
</dbReference>
<protein>
    <submittedName>
        <fullName evidence="5">Gluconolactonase</fullName>
        <ecNumber evidence="5">3.1.1.17</ecNumber>
    </submittedName>
</protein>
<dbReference type="Pfam" id="PF08450">
    <property type="entry name" value="SGL"/>
    <property type="match status" value="1"/>
</dbReference>
<evidence type="ECO:0000313" key="6">
    <source>
        <dbReference type="Proteomes" id="UP000518288"/>
    </source>
</evidence>
<evidence type="ECO:0000259" key="4">
    <source>
        <dbReference type="Pfam" id="PF08450"/>
    </source>
</evidence>
<feature type="binding site" evidence="2">
    <location>
        <position position="179"/>
    </location>
    <ligand>
        <name>a divalent metal cation</name>
        <dbReference type="ChEBI" id="CHEBI:60240"/>
    </ligand>
</feature>
<evidence type="ECO:0000256" key="3">
    <source>
        <dbReference type="SAM" id="MobiDB-lite"/>
    </source>
</evidence>
<evidence type="ECO:0000256" key="1">
    <source>
        <dbReference type="PIRSR" id="PIRSR605511-1"/>
    </source>
</evidence>
<keyword evidence="2" id="KW-0479">Metal-binding</keyword>
<dbReference type="InterPro" id="IPR011042">
    <property type="entry name" value="6-blade_b-propeller_TolB-like"/>
</dbReference>
<sequence>MIFLLHAPQVRDTEVFTRLPDHFRRTGVRSDWADANRGGQPTDAFLEGPVFDGAGNLYVTDIPFGRIFRIDPQGAWTLVAEWDGEPNGLKFLDERTLLVTDYRHGLMRCDVATGEVRPFLTRRNSERFKGVNDLVFDRAGNLYFTDQGQTGLHDPTGRLYRLAPDGRLDLLLSNVPSPNGVALSPDERVLYLGVTRGNQVWRVPLLPDGSVSKVSAFFTSYGPSGPDGLAVDEAGRVLVANPGLGLVWVLNHRGEPETVLRSCAGASLTNLAFGGPERRTLYCTESVTGSVLRATLETAGGPVHRGRHGVPVVPRETKKSPAEAGLESIPAEQAPRRQLFQNINSPCSDGD</sequence>
<dbReference type="Proteomes" id="UP000518288">
    <property type="component" value="Unassembled WGS sequence"/>
</dbReference>
<dbReference type="PRINTS" id="PR01790">
    <property type="entry name" value="SMP30FAMILY"/>
</dbReference>
<feature type="region of interest" description="Disordered" evidence="3">
    <location>
        <begin position="300"/>
        <end position="351"/>
    </location>
</feature>
<dbReference type="Gene3D" id="2.120.10.30">
    <property type="entry name" value="TolB, C-terminal domain"/>
    <property type="match status" value="1"/>
</dbReference>
<keyword evidence="5" id="KW-0378">Hydrolase</keyword>
<reference evidence="5 6" key="1">
    <citation type="submission" date="2020-07" db="EMBL/GenBank/DDBJ databases">
        <title>Genomic Encyclopedia of Archaeal and Bacterial Type Strains, Phase II (KMG-II): from individual species to whole genera.</title>
        <authorList>
            <person name="Goeker M."/>
        </authorList>
    </citation>
    <scope>NUCLEOTIDE SEQUENCE [LARGE SCALE GENOMIC DNA]</scope>
    <source>
        <strain evidence="5 6">DSM 21226</strain>
    </source>
</reference>
<dbReference type="InterPro" id="IPR013658">
    <property type="entry name" value="SGL"/>
</dbReference>
<feature type="compositionally biased region" description="Polar residues" evidence="3">
    <location>
        <begin position="339"/>
        <end position="351"/>
    </location>
</feature>
<feature type="binding site" evidence="2">
    <location>
        <position position="227"/>
    </location>
    <ligand>
        <name>a divalent metal cation</name>
        <dbReference type="ChEBI" id="CHEBI:60240"/>
    </ligand>
</feature>
<dbReference type="SUPFAM" id="SSF63829">
    <property type="entry name" value="Calcium-dependent phosphotriesterase"/>
    <property type="match status" value="1"/>
</dbReference>
<feature type="binding site" evidence="2">
    <location>
        <position position="132"/>
    </location>
    <ligand>
        <name>substrate</name>
    </ligand>
</feature>
<dbReference type="AlphaFoldDB" id="A0A7Y9QW04"/>
<dbReference type="InterPro" id="IPR005511">
    <property type="entry name" value="SMP-30"/>
</dbReference>
<comment type="cofactor">
    <cofactor evidence="2">
        <name>Zn(2+)</name>
        <dbReference type="ChEBI" id="CHEBI:29105"/>
    </cofactor>
    <text evidence="2">Binds 1 divalent metal cation per subunit.</text>
</comment>
<evidence type="ECO:0000256" key="2">
    <source>
        <dbReference type="PIRSR" id="PIRSR605511-2"/>
    </source>
</evidence>
<comment type="caution">
    <text evidence="5">The sequence shown here is derived from an EMBL/GenBank/DDBJ whole genome shotgun (WGS) entry which is preliminary data.</text>
</comment>
<name>A0A7Y9QW04_9BURK</name>
<proteinExistence type="predicted"/>
<dbReference type="InterPro" id="IPR051262">
    <property type="entry name" value="SMP-30/CGR1_Lactonase"/>
</dbReference>